<accession>A0AAJ0MIK6</accession>
<evidence type="ECO:0000256" key="1">
    <source>
        <dbReference type="SAM" id="Coils"/>
    </source>
</evidence>
<dbReference type="Proteomes" id="UP001275084">
    <property type="component" value="Unassembled WGS sequence"/>
</dbReference>
<feature type="region of interest" description="Disordered" evidence="2">
    <location>
        <begin position="157"/>
        <end position="178"/>
    </location>
</feature>
<evidence type="ECO:0000313" key="4">
    <source>
        <dbReference type="Proteomes" id="UP001275084"/>
    </source>
</evidence>
<sequence>MASPVVVARETYIDRLDRMLQRHEQLETKLKFLDGARSAADSAVSQARETLALHLQGTGVASTVGSSMAAVGGVLAFTPAFLIGDALLVVGTGMTVGVGLAKTFVLEGNATSMFQEAIEAYNMESGDMQGMLQCIETAKEDLLASLAPFLDALQAAGGGPAPPPSVPSVPGGPPAGPVGPVKNPGGGGGPGYFSFNALRGVLGSGSPWLGPGTAATGGQVAQWLAKSGAAGQALGKTLPQLIHGIPLLNVVFDVTNIINTWTGSSETLDKADKLRADIRDNAEAYHQAVQQYRSALEELIGPPALRDSLRRLLRLRAARPGGPPSGGPTTTDAGEPCKMLDEMRQRGPDVSFWAFASLQGEEHDDSALNDYVTGLVAKADVEQLSRTTMTAAVVDSVFQWYPDIYGGDHGGEETDAKFTAIGAFRGTCAFVPFGDLDVYNVDGSSIDKRAGSWVVYWRWWTAKTKDAGCLDKKCYIKSESKKLPEDKFKGHSYWIVGGHMELKTIDPKHWYILPICQGHNAPTGTFDRPLGQSEGVWMTTMTGAYAVMIPVV</sequence>
<keyword evidence="4" id="KW-1185">Reference proteome</keyword>
<reference evidence="3" key="2">
    <citation type="submission" date="2023-06" db="EMBL/GenBank/DDBJ databases">
        <authorList>
            <consortium name="Lawrence Berkeley National Laboratory"/>
            <person name="Haridas S."/>
            <person name="Hensen N."/>
            <person name="Bonometti L."/>
            <person name="Westerberg I."/>
            <person name="Brannstrom I.O."/>
            <person name="Guillou S."/>
            <person name="Cros-Aarteil S."/>
            <person name="Calhoun S."/>
            <person name="Kuo A."/>
            <person name="Mondo S."/>
            <person name="Pangilinan J."/>
            <person name="Riley R."/>
            <person name="Labutti K."/>
            <person name="Andreopoulos B."/>
            <person name="Lipzen A."/>
            <person name="Chen C."/>
            <person name="Yanf M."/>
            <person name="Daum C."/>
            <person name="Ng V."/>
            <person name="Clum A."/>
            <person name="Steindorff A."/>
            <person name="Ohm R."/>
            <person name="Martin F."/>
            <person name="Silar P."/>
            <person name="Natvig D."/>
            <person name="Lalanne C."/>
            <person name="Gautier V."/>
            <person name="Ament-Velasquez S.L."/>
            <person name="Kruys A."/>
            <person name="Hutchinson M.I."/>
            <person name="Powell A.J."/>
            <person name="Barry K."/>
            <person name="Miller A.N."/>
            <person name="Grigoriev I.V."/>
            <person name="Debuchy R."/>
            <person name="Gladieux P."/>
            <person name="Thoren M.H."/>
            <person name="Johannesson H."/>
        </authorList>
    </citation>
    <scope>NUCLEOTIDE SEQUENCE</scope>
    <source>
        <strain evidence="3">CBS 955.72</strain>
    </source>
</reference>
<reference evidence="3" key="1">
    <citation type="journal article" date="2023" name="Mol. Phylogenet. Evol.">
        <title>Genome-scale phylogeny and comparative genomics of the fungal order Sordariales.</title>
        <authorList>
            <person name="Hensen N."/>
            <person name="Bonometti L."/>
            <person name="Westerberg I."/>
            <person name="Brannstrom I.O."/>
            <person name="Guillou S."/>
            <person name="Cros-Aarteil S."/>
            <person name="Calhoun S."/>
            <person name="Haridas S."/>
            <person name="Kuo A."/>
            <person name="Mondo S."/>
            <person name="Pangilinan J."/>
            <person name="Riley R."/>
            <person name="LaButti K."/>
            <person name="Andreopoulos B."/>
            <person name="Lipzen A."/>
            <person name="Chen C."/>
            <person name="Yan M."/>
            <person name="Daum C."/>
            <person name="Ng V."/>
            <person name="Clum A."/>
            <person name="Steindorff A."/>
            <person name="Ohm R.A."/>
            <person name="Martin F."/>
            <person name="Silar P."/>
            <person name="Natvig D.O."/>
            <person name="Lalanne C."/>
            <person name="Gautier V."/>
            <person name="Ament-Velasquez S.L."/>
            <person name="Kruys A."/>
            <person name="Hutchinson M.I."/>
            <person name="Powell A.J."/>
            <person name="Barry K."/>
            <person name="Miller A.N."/>
            <person name="Grigoriev I.V."/>
            <person name="Debuchy R."/>
            <person name="Gladieux P."/>
            <person name="Hiltunen Thoren M."/>
            <person name="Johannesson H."/>
        </authorList>
    </citation>
    <scope>NUCLEOTIDE SEQUENCE</scope>
    <source>
        <strain evidence="3">CBS 955.72</strain>
    </source>
</reference>
<evidence type="ECO:0000313" key="3">
    <source>
        <dbReference type="EMBL" id="KAK3360380.1"/>
    </source>
</evidence>
<evidence type="ECO:0000256" key="2">
    <source>
        <dbReference type="SAM" id="MobiDB-lite"/>
    </source>
</evidence>
<keyword evidence="1" id="KW-0175">Coiled coil</keyword>
<feature type="compositionally biased region" description="Pro residues" evidence="2">
    <location>
        <begin position="160"/>
        <end position="177"/>
    </location>
</feature>
<proteinExistence type="predicted"/>
<organism evidence="3 4">
    <name type="scientific">Lasiosphaeria hispida</name>
    <dbReference type="NCBI Taxonomy" id="260671"/>
    <lineage>
        <taxon>Eukaryota</taxon>
        <taxon>Fungi</taxon>
        <taxon>Dikarya</taxon>
        <taxon>Ascomycota</taxon>
        <taxon>Pezizomycotina</taxon>
        <taxon>Sordariomycetes</taxon>
        <taxon>Sordariomycetidae</taxon>
        <taxon>Sordariales</taxon>
        <taxon>Lasiosphaeriaceae</taxon>
        <taxon>Lasiosphaeria</taxon>
    </lineage>
</organism>
<dbReference type="EMBL" id="JAUIQD010000002">
    <property type="protein sequence ID" value="KAK3360380.1"/>
    <property type="molecule type" value="Genomic_DNA"/>
</dbReference>
<comment type="caution">
    <text evidence="3">The sequence shown here is derived from an EMBL/GenBank/DDBJ whole genome shotgun (WGS) entry which is preliminary data.</text>
</comment>
<protein>
    <submittedName>
        <fullName evidence="3">Uncharacterized protein</fullName>
    </submittedName>
</protein>
<name>A0AAJ0MIK6_9PEZI</name>
<feature type="coiled-coil region" evidence="1">
    <location>
        <begin position="9"/>
        <end position="36"/>
    </location>
</feature>
<gene>
    <name evidence="3" type="ORF">B0T25DRAFT_446992</name>
</gene>
<dbReference type="AlphaFoldDB" id="A0AAJ0MIK6"/>